<dbReference type="Gene3D" id="3.40.630.30">
    <property type="match status" value="1"/>
</dbReference>
<dbReference type="InterPro" id="IPR000182">
    <property type="entry name" value="GNAT_dom"/>
</dbReference>
<evidence type="ECO:0000259" key="3">
    <source>
        <dbReference type="PROSITE" id="PS51186"/>
    </source>
</evidence>
<dbReference type="PANTHER" id="PTHR43877">
    <property type="entry name" value="AMINOALKYLPHOSPHONATE N-ACETYLTRANSFERASE-RELATED-RELATED"/>
    <property type="match status" value="1"/>
</dbReference>
<keyword evidence="2" id="KW-0012">Acyltransferase</keyword>
<keyword evidence="1" id="KW-0808">Transferase</keyword>
<evidence type="ECO:0000256" key="1">
    <source>
        <dbReference type="ARBA" id="ARBA00022679"/>
    </source>
</evidence>
<evidence type="ECO:0000313" key="5">
    <source>
        <dbReference type="Proteomes" id="UP000652427"/>
    </source>
</evidence>
<accession>A0ABX2N0G9</accession>
<evidence type="ECO:0000256" key="2">
    <source>
        <dbReference type="ARBA" id="ARBA00023315"/>
    </source>
</evidence>
<dbReference type="Proteomes" id="UP000652427">
    <property type="component" value="Unassembled WGS sequence"/>
</dbReference>
<organism evidence="4 5">
    <name type="scientific">Parasphingorhabdus flavimaris</name>
    <dbReference type="NCBI Taxonomy" id="266812"/>
    <lineage>
        <taxon>Bacteria</taxon>
        <taxon>Pseudomonadati</taxon>
        <taxon>Pseudomonadota</taxon>
        <taxon>Alphaproteobacteria</taxon>
        <taxon>Sphingomonadales</taxon>
        <taxon>Sphingomonadaceae</taxon>
        <taxon>Parasphingorhabdus</taxon>
    </lineage>
</organism>
<dbReference type="Pfam" id="PF00583">
    <property type="entry name" value="Acetyltransf_1"/>
    <property type="match status" value="1"/>
</dbReference>
<evidence type="ECO:0000313" key="4">
    <source>
        <dbReference type="EMBL" id="NVD27189.1"/>
    </source>
</evidence>
<dbReference type="PANTHER" id="PTHR43877:SF5">
    <property type="entry name" value="BLL8307 PROTEIN"/>
    <property type="match status" value="1"/>
</dbReference>
<sequence length="128" mass="14212">MQENSPPESVYALDLSGLLAPDVSVWTAWDSEELMGIGALKQLSSSTGEIKSMRTDPRHLRKGVGLALLDHVIALARERGYRRLSLETGSGAEFEPALTLYRKRGFANGEPFGDYKPTDFNQFLHLDM</sequence>
<gene>
    <name evidence="4" type="ORF">HUO14_04595</name>
</gene>
<dbReference type="InterPro" id="IPR016181">
    <property type="entry name" value="Acyl_CoA_acyltransferase"/>
</dbReference>
<dbReference type="InterPro" id="IPR050832">
    <property type="entry name" value="Bact_Acetyltransf"/>
</dbReference>
<comment type="caution">
    <text evidence="4">The sequence shown here is derived from an EMBL/GenBank/DDBJ whole genome shotgun (WGS) entry which is preliminary data.</text>
</comment>
<dbReference type="SUPFAM" id="SSF55729">
    <property type="entry name" value="Acyl-CoA N-acyltransferases (Nat)"/>
    <property type="match status" value="1"/>
</dbReference>
<dbReference type="PROSITE" id="PS51186">
    <property type="entry name" value="GNAT"/>
    <property type="match status" value="1"/>
</dbReference>
<name>A0ABX2N0G9_9SPHN</name>
<dbReference type="EMBL" id="JABWMH010000001">
    <property type="protein sequence ID" value="NVD27189.1"/>
    <property type="molecule type" value="Genomic_DNA"/>
</dbReference>
<protein>
    <submittedName>
        <fullName evidence="4">GNAT family N-acetyltransferase</fullName>
    </submittedName>
</protein>
<keyword evidence="5" id="KW-1185">Reference proteome</keyword>
<dbReference type="CDD" id="cd04301">
    <property type="entry name" value="NAT_SF"/>
    <property type="match status" value="1"/>
</dbReference>
<feature type="domain" description="N-acetyltransferase" evidence="3">
    <location>
        <begin position="1"/>
        <end position="128"/>
    </location>
</feature>
<proteinExistence type="predicted"/>
<reference evidence="4 5" key="1">
    <citation type="submission" date="2020-06" db="EMBL/GenBank/DDBJ databases">
        <authorList>
            <person name="Kim S.-J."/>
            <person name="Park S.-J."/>
        </authorList>
    </citation>
    <scope>NUCLEOTIDE SEQUENCE [LARGE SCALE GENOMIC DNA]</scope>
    <source>
        <strain evidence="4 5">SW-151</strain>
    </source>
</reference>